<evidence type="ECO:0000313" key="1">
    <source>
        <dbReference type="EMBL" id="VEL24496.1"/>
    </source>
</evidence>
<accession>A0A448X033</accession>
<proteinExistence type="predicted"/>
<comment type="caution">
    <text evidence="1">The sequence shown here is derived from an EMBL/GenBank/DDBJ whole genome shotgun (WGS) entry which is preliminary data.</text>
</comment>
<dbReference type="AlphaFoldDB" id="A0A448X033"/>
<gene>
    <name evidence="1" type="ORF">PXEA_LOCUS17936</name>
</gene>
<keyword evidence="2" id="KW-1185">Reference proteome</keyword>
<protein>
    <submittedName>
        <fullName evidence="1">Uncharacterized protein</fullName>
    </submittedName>
</protein>
<dbReference type="Proteomes" id="UP000784294">
    <property type="component" value="Unassembled WGS sequence"/>
</dbReference>
<name>A0A448X033_9PLAT</name>
<dbReference type="EMBL" id="CAAALY010068051">
    <property type="protein sequence ID" value="VEL24496.1"/>
    <property type="molecule type" value="Genomic_DNA"/>
</dbReference>
<evidence type="ECO:0000313" key="2">
    <source>
        <dbReference type="Proteomes" id="UP000784294"/>
    </source>
</evidence>
<organism evidence="1 2">
    <name type="scientific">Protopolystoma xenopodis</name>
    <dbReference type="NCBI Taxonomy" id="117903"/>
    <lineage>
        <taxon>Eukaryota</taxon>
        <taxon>Metazoa</taxon>
        <taxon>Spiralia</taxon>
        <taxon>Lophotrochozoa</taxon>
        <taxon>Platyhelminthes</taxon>
        <taxon>Monogenea</taxon>
        <taxon>Polyopisthocotylea</taxon>
        <taxon>Polystomatidea</taxon>
        <taxon>Polystomatidae</taxon>
        <taxon>Protopolystoma</taxon>
    </lineage>
</organism>
<reference evidence="1" key="1">
    <citation type="submission" date="2018-11" db="EMBL/GenBank/DDBJ databases">
        <authorList>
            <consortium name="Pathogen Informatics"/>
        </authorList>
    </citation>
    <scope>NUCLEOTIDE SEQUENCE</scope>
</reference>
<sequence length="123" mass="14019">MCTRPYAMPSSGLSTMALLPLCKSALPVPIHTHSLPLTATRIHPHPPYMAGTRLSIHLRKQVKRGMRWNEHVWPTDIYSEQLNARQAVEAPVDWWGIFNASSKMLPKLPTSYRLKKVSRRIGH</sequence>